<dbReference type="SUPFAM" id="SSF53335">
    <property type="entry name" value="S-adenosyl-L-methionine-dependent methyltransferases"/>
    <property type="match status" value="1"/>
</dbReference>
<organism evidence="4 5">
    <name type="scientific">Micrococcoides hystricis</name>
    <dbReference type="NCBI Taxonomy" id="1572761"/>
    <lineage>
        <taxon>Bacteria</taxon>
        <taxon>Bacillati</taxon>
        <taxon>Actinomycetota</taxon>
        <taxon>Actinomycetes</taxon>
        <taxon>Micrococcales</taxon>
        <taxon>Micrococcaceae</taxon>
        <taxon>Micrococcoides</taxon>
    </lineage>
</organism>
<dbReference type="EMBL" id="JBHLUB010000003">
    <property type="protein sequence ID" value="MFC0581388.1"/>
    <property type="molecule type" value="Genomic_DNA"/>
</dbReference>
<keyword evidence="2 4" id="KW-0808">Transferase</keyword>
<dbReference type="EC" id="2.1.1.-" evidence="4"/>
<evidence type="ECO:0000313" key="4">
    <source>
        <dbReference type="EMBL" id="MFC0581388.1"/>
    </source>
</evidence>
<name>A0ABV6P986_9MICC</name>
<keyword evidence="1 4" id="KW-0489">Methyltransferase</keyword>
<dbReference type="PROSITE" id="PS51682">
    <property type="entry name" value="SAM_OMT_I"/>
    <property type="match status" value="1"/>
</dbReference>
<evidence type="ECO:0000256" key="2">
    <source>
        <dbReference type="ARBA" id="ARBA00022679"/>
    </source>
</evidence>
<evidence type="ECO:0000313" key="5">
    <source>
        <dbReference type="Proteomes" id="UP001589862"/>
    </source>
</evidence>
<comment type="caution">
    <text evidence="4">The sequence shown here is derived from an EMBL/GenBank/DDBJ whole genome shotgun (WGS) entry which is preliminary data.</text>
</comment>
<dbReference type="Proteomes" id="UP001589862">
    <property type="component" value="Unassembled WGS sequence"/>
</dbReference>
<protein>
    <submittedName>
        <fullName evidence="4">O-methyltransferase</fullName>
        <ecNumber evidence="4">2.1.1.-</ecNumber>
    </submittedName>
</protein>
<dbReference type="GO" id="GO:0008168">
    <property type="term" value="F:methyltransferase activity"/>
    <property type="evidence" value="ECO:0007669"/>
    <property type="project" value="UniProtKB-KW"/>
</dbReference>
<proteinExistence type="predicted"/>
<sequence length="212" mass="22915">MSTEAKFSNWSYIESRPVETDLFARARERSHALGVPAVSPAVARLLTVLCTTNKASTVVEVGTGAGVSGLALLEGMTSNGVLTTIDTDADHIRAAKEGFAEAGYRSNRTRTIIGRAEAVLPRLADQGYDVVFLDAQVADLPRYIEQSTRLVRPGGLVLVNDALDQDRVPRPQDRSETAVSAREAERLLNDDDRFLTTLLGVGTGLLVAVRRH</sequence>
<dbReference type="Pfam" id="PF01596">
    <property type="entry name" value="Methyltransf_3"/>
    <property type="match status" value="1"/>
</dbReference>
<accession>A0ABV6P986</accession>
<dbReference type="InterPro" id="IPR050362">
    <property type="entry name" value="Cation-dep_OMT"/>
</dbReference>
<dbReference type="RefSeq" id="WP_377458072.1">
    <property type="nucleotide sequence ID" value="NZ_JBHLUB010000003.1"/>
</dbReference>
<dbReference type="PANTHER" id="PTHR10509:SF85">
    <property type="entry name" value="O-METHYLTRANSFERASE RV1220C-RELATED"/>
    <property type="match status" value="1"/>
</dbReference>
<keyword evidence="5" id="KW-1185">Reference proteome</keyword>
<dbReference type="CDD" id="cd02440">
    <property type="entry name" value="AdoMet_MTases"/>
    <property type="match status" value="1"/>
</dbReference>
<dbReference type="PANTHER" id="PTHR10509">
    <property type="entry name" value="O-METHYLTRANSFERASE-RELATED"/>
    <property type="match status" value="1"/>
</dbReference>
<keyword evidence="3" id="KW-0949">S-adenosyl-L-methionine</keyword>
<gene>
    <name evidence="4" type="ORF">ACFFFR_03145</name>
</gene>
<evidence type="ECO:0000256" key="1">
    <source>
        <dbReference type="ARBA" id="ARBA00022603"/>
    </source>
</evidence>
<dbReference type="GO" id="GO:0032259">
    <property type="term" value="P:methylation"/>
    <property type="evidence" value="ECO:0007669"/>
    <property type="project" value="UniProtKB-KW"/>
</dbReference>
<dbReference type="InterPro" id="IPR002935">
    <property type="entry name" value="SAM_O-MeTrfase"/>
</dbReference>
<reference evidence="4 5" key="1">
    <citation type="submission" date="2024-09" db="EMBL/GenBank/DDBJ databases">
        <authorList>
            <person name="Sun Q."/>
            <person name="Mori K."/>
        </authorList>
    </citation>
    <scope>NUCLEOTIDE SEQUENCE [LARGE SCALE GENOMIC DNA]</scope>
    <source>
        <strain evidence="4 5">NCAIM B.02604</strain>
    </source>
</reference>
<dbReference type="Gene3D" id="3.40.50.150">
    <property type="entry name" value="Vaccinia Virus protein VP39"/>
    <property type="match status" value="1"/>
</dbReference>
<dbReference type="InterPro" id="IPR029063">
    <property type="entry name" value="SAM-dependent_MTases_sf"/>
</dbReference>
<evidence type="ECO:0000256" key="3">
    <source>
        <dbReference type="ARBA" id="ARBA00022691"/>
    </source>
</evidence>